<keyword evidence="5" id="KW-1185">Reference proteome</keyword>
<dbReference type="InterPro" id="IPR002104">
    <property type="entry name" value="Integrase_catalytic"/>
</dbReference>
<proteinExistence type="predicted"/>
<feature type="domain" description="Tyr recombinase" evidence="3">
    <location>
        <begin position="1"/>
        <end position="136"/>
    </location>
</feature>
<dbReference type="PROSITE" id="PS51898">
    <property type="entry name" value="TYR_RECOMBINASE"/>
    <property type="match status" value="1"/>
</dbReference>
<dbReference type="RefSeq" id="WP_397018970.1">
    <property type="nucleotide sequence ID" value="NZ_JBITMB010000001.1"/>
</dbReference>
<sequence length="144" mass="15593">MTRPIGTARPTAGPVRVLRLAEQKGQELQRKAQARSGRRATGGGGEGWKDHGPVFATSIGTSLEPGNLSTRWRRARAKAGLDWLRLHDLRHACASYLLACGAFPRTVMKTLGHSQIAPTMNTYAHVLPDIERAAVDAVAKQLFG</sequence>
<protein>
    <submittedName>
        <fullName evidence="4">Tyrosine-type recombinase/integrase</fullName>
    </submittedName>
</protein>
<evidence type="ECO:0000256" key="1">
    <source>
        <dbReference type="ARBA" id="ARBA00023172"/>
    </source>
</evidence>
<dbReference type="EMBL" id="JBITMB010000001">
    <property type="protein sequence ID" value="MFI7439396.1"/>
    <property type="molecule type" value="Genomic_DNA"/>
</dbReference>
<keyword evidence="1" id="KW-0233">DNA recombination</keyword>
<evidence type="ECO:0000313" key="4">
    <source>
        <dbReference type="EMBL" id="MFI7439396.1"/>
    </source>
</evidence>
<dbReference type="InterPro" id="IPR013762">
    <property type="entry name" value="Integrase-like_cat_sf"/>
</dbReference>
<dbReference type="Pfam" id="PF00589">
    <property type="entry name" value="Phage_integrase"/>
    <property type="match status" value="1"/>
</dbReference>
<accession>A0ABW7ZXV7</accession>
<name>A0ABW7ZXV7_9ACTN</name>
<organism evidence="4 5">
    <name type="scientific">Nonomuraea indica</name>
    <dbReference type="NCBI Taxonomy" id="1581193"/>
    <lineage>
        <taxon>Bacteria</taxon>
        <taxon>Bacillati</taxon>
        <taxon>Actinomycetota</taxon>
        <taxon>Actinomycetes</taxon>
        <taxon>Streptosporangiales</taxon>
        <taxon>Streptosporangiaceae</taxon>
        <taxon>Nonomuraea</taxon>
    </lineage>
</organism>
<evidence type="ECO:0000259" key="3">
    <source>
        <dbReference type="PROSITE" id="PS51898"/>
    </source>
</evidence>
<dbReference type="Gene3D" id="1.10.443.10">
    <property type="entry name" value="Intergrase catalytic core"/>
    <property type="match status" value="1"/>
</dbReference>
<evidence type="ECO:0000256" key="2">
    <source>
        <dbReference type="SAM" id="MobiDB-lite"/>
    </source>
</evidence>
<gene>
    <name evidence="4" type="ORF">ACIBP5_05450</name>
</gene>
<feature type="region of interest" description="Disordered" evidence="2">
    <location>
        <begin position="23"/>
        <end position="62"/>
    </location>
</feature>
<comment type="caution">
    <text evidence="4">The sequence shown here is derived from an EMBL/GenBank/DDBJ whole genome shotgun (WGS) entry which is preliminary data.</text>
</comment>
<reference evidence="4 5" key="1">
    <citation type="submission" date="2024-10" db="EMBL/GenBank/DDBJ databases">
        <title>The Natural Products Discovery Center: Release of the First 8490 Sequenced Strains for Exploring Actinobacteria Biosynthetic Diversity.</title>
        <authorList>
            <person name="Kalkreuter E."/>
            <person name="Kautsar S.A."/>
            <person name="Yang D."/>
            <person name="Bader C.D."/>
            <person name="Teijaro C.N."/>
            <person name="Fluegel L."/>
            <person name="Davis C.M."/>
            <person name="Simpson J.R."/>
            <person name="Lauterbach L."/>
            <person name="Steele A.D."/>
            <person name="Gui C."/>
            <person name="Meng S."/>
            <person name="Li G."/>
            <person name="Viehrig K."/>
            <person name="Ye F."/>
            <person name="Su P."/>
            <person name="Kiefer A.F."/>
            <person name="Nichols A."/>
            <person name="Cepeda A.J."/>
            <person name="Yan W."/>
            <person name="Fan B."/>
            <person name="Jiang Y."/>
            <person name="Adhikari A."/>
            <person name="Zheng C.-J."/>
            <person name="Schuster L."/>
            <person name="Cowan T.M."/>
            <person name="Smanski M.J."/>
            <person name="Chevrette M.G."/>
            <person name="De Carvalho L.P.S."/>
            <person name="Shen B."/>
        </authorList>
    </citation>
    <scope>NUCLEOTIDE SEQUENCE [LARGE SCALE GENOMIC DNA]</scope>
    <source>
        <strain evidence="4 5">NPDC049503</strain>
    </source>
</reference>
<dbReference type="Proteomes" id="UP001612928">
    <property type="component" value="Unassembled WGS sequence"/>
</dbReference>
<evidence type="ECO:0000313" key="5">
    <source>
        <dbReference type="Proteomes" id="UP001612928"/>
    </source>
</evidence>
<dbReference type="SUPFAM" id="SSF56349">
    <property type="entry name" value="DNA breaking-rejoining enzymes"/>
    <property type="match status" value="1"/>
</dbReference>
<dbReference type="InterPro" id="IPR011010">
    <property type="entry name" value="DNA_brk_join_enz"/>
</dbReference>